<evidence type="ECO:0000256" key="1">
    <source>
        <dbReference type="SAM" id="MobiDB-lite"/>
    </source>
</evidence>
<proteinExistence type="predicted"/>
<evidence type="ECO:0000313" key="4">
    <source>
        <dbReference type="EMBL" id="CAL1135669.1"/>
    </source>
</evidence>
<sequence>LRCRAVRWLLTSLSAPRALRAGGGCCASSIQALRAAAGGDALAAPRALHPAADLRRALHGHFDLDEPEPFRLYSVDFMKDDTGGVPAWNGDPASFEAFATACKWYTLSLKESERRQAASRVWQRLQGAAKSVVRHLDPSEYDATNGLDKLLEALRSSPLQRLPVSDSLERTSRSCSCEKRNFSQSFNSLSNESPTGPIGTLEEDETASEHRRSLEVDFFGDDLRGYRLLKAAKLMTSERQHILTLTTNSTRFIEVRRALRTLFAEENVEDGMNQRPRRAVWFQDSETWGEMHYEEEDQE</sequence>
<keyword evidence="6" id="KW-1185">Reference proteome</keyword>
<feature type="non-terminal residue" evidence="3">
    <location>
        <position position="299"/>
    </location>
</feature>
<name>A0A9P1FM23_9DINO</name>
<dbReference type="EMBL" id="CAMXCT010000701">
    <property type="protein sequence ID" value="CAI3982294.1"/>
    <property type="molecule type" value="Genomic_DNA"/>
</dbReference>
<dbReference type="EMBL" id="CAMXCT020000701">
    <property type="protein sequence ID" value="CAL1135669.1"/>
    <property type="molecule type" value="Genomic_DNA"/>
</dbReference>
<evidence type="ECO:0000313" key="6">
    <source>
        <dbReference type="Proteomes" id="UP001152797"/>
    </source>
</evidence>
<keyword evidence="2" id="KW-0732">Signal</keyword>
<dbReference type="Proteomes" id="UP001152797">
    <property type="component" value="Unassembled WGS sequence"/>
</dbReference>
<evidence type="ECO:0000256" key="2">
    <source>
        <dbReference type="SAM" id="SignalP"/>
    </source>
</evidence>
<accession>A0A9P1FM23</accession>
<reference evidence="4" key="2">
    <citation type="submission" date="2024-04" db="EMBL/GenBank/DDBJ databases">
        <authorList>
            <person name="Chen Y."/>
            <person name="Shah S."/>
            <person name="Dougan E. K."/>
            <person name="Thang M."/>
            <person name="Chan C."/>
        </authorList>
    </citation>
    <scope>NUCLEOTIDE SEQUENCE [LARGE SCALE GENOMIC DNA]</scope>
</reference>
<organism evidence="3">
    <name type="scientific">Cladocopium goreaui</name>
    <dbReference type="NCBI Taxonomy" id="2562237"/>
    <lineage>
        <taxon>Eukaryota</taxon>
        <taxon>Sar</taxon>
        <taxon>Alveolata</taxon>
        <taxon>Dinophyceae</taxon>
        <taxon>Suessiales</taxon>
        <taxon>Symbiodiniaceae</taxon>
        <taxon>Cladocopium</taxon>
    </lineage>
</organism>
<dbReference type="AlphaFoldDB" id="A0A9P1FM23"/>
<gene>
    <name evidence="3" type="ORF">C1SCF055_LOCUS10003</name>
</gene>
<feature type="chain" id="PRO_5043272131" evidence="2">
    <location>
        <begin position="22"/>
        <end position="299"/>
    </location>
</feature>
<evidence type="ECO:0000313" key="5">
    <source>
        <dbReference type="EMBL" id="CAL4769606.1"/>
    </source>
</evidence>
<evidence type="ECO:0000313" key="3">
    <source>
        <dbReference type="EMBL" id="CAI3982294.1"/>
    </source>
</evidence>
<feature type="non-terminal residue" evidence="3">
    <location>
        <position position="1"/>
    </location>
</feature>
<feature type="region of interest" description="Disordered" evidence="1">
    <location>
        <begin position="186"/>
        <end position="207"/>
    </location>
</feature>
<dbReference type="OrthoDB" id="448862at2759"/>
<comment type="caution">
    <text evidence="3">The sequence shown here is derived from an EMBL/GenBank/DDBJ whole genome shotgun (WGS) entry which is preliminary data.</text>
</comment>
<protein>
    <submittedName>
        <fullName evidence="5">Calmodulin</fullName>
    </submittedName>
</protein>
<reference evidence="3" key="1">
    <citation type="submission" date="2022-10" db="EMBL/GenBank/DDBJ databases">
        <authorList>
            <person name="Chen Y."/>
            <person name="Dougan E. K."/>
            <person name="Chan C."/>
            <person name="Rhodes N."/>
            <person name="Thang M."/>
        </authorList>
    </citation>
    <scope>NUCLEOTIDE SEQUENCE</scope>
</reference>
<dbReference type="EMBL" id="CAMXCT030000701">
    <property type="protein sequence ID" value="CAL4769606.1"/>
    <property type="molecule type" value="Genomic_DNA"/>
</dbReference>
<feature type="signal peptide" evidence="2">
    <location>
        <begin position="1"/>
        <end position="21"/>
    </location>
</feature>